<dbReference type="GO" id="GO:0006508">
    <property type="term" value="P:proteolysis"/>
    <property type="evidence" value="ECO:0007669"/>
    <property type="project" value="InterPro"/>
</dbReference>
<evidence type="ECO:0000313" key="11">
    <source>
        <dbReference type="Proteomes" id="UP000472264"/>
    </source>
</evidence>
<comment type="similarity">
    <text evidence="3">Belongs to the peptidase S9C family.</text>
</comment>
<dbReference type="GO" id="GO:0005737">
    <property type="term" value="C:cytoplasm"/>
    <property type="evidence" value="ECO:0007669"/>
    <property type="project" value="UniProtKB-SubCell"/>
</dbReference>
<gene>
    <name evidence="10" type="primary">zgc:136971</name>
</gene>
<protein>
    <recommendedName>
        <fullName evidence="5">acylaminoacyl-peptidase</fullName>
        <ecNumber evidence="5">3.4.19.1</ecNumber>
    </recommendedName>
</protein>
<comment type="subunit">
    <text evidence="4">Homotetramer.</text>
</comment>
<dbReference type="InterPro" id="IPR001375">
    <property type="entry name" value="Peptidase_S9_cat"/>
</dbReference>
<evidence type="ECO:0000259" key="9">
    <source>
        <dbReference type="Pfam" id="PF19283"/>
    </source>
</evidence>
<sequence length="586" mass="64312">WSQTNLVRGSRVFYSQQWTLITDSNDHRRIRTVLPPRSCAPVSGEKCLNLTALNKHGRLYEDAQFGCLSWSECENKLLYVAEKSRNTSKETDDGESACGKDRSVYCEDWGEALTSKSSPAICVVNLQNGAVSVLQGVPPGISPGQALWAPGSQSVVFVGWYHEPFRLGLKFCSNRRSALFKLDLEGHCECLSGDNLSVSCPRLSPDGSTLIYLQGQVFGPHNQCLSLDLKSGKTSTLLDVVNRPQPGEFAGVYEALPSRCWSADSQRVVFSSARPSDLSKVYGSWKLLTVQRDLMVVCCSSPNTPPTLRVGFLPSAGEALTWQTLQEPVMTFDFHWTVLDVTPPPGQDNTQYCELLVTPSRKNSLWWGPHSQFPAEWNCTTAGLAKLGFAVLMVNYRGSTGFGQDSILSLIGQIGSQDVKDVQTAVLTALQNDLTLDPKRLAVLGGSHGGFLSCHLVGQYPDFYRVCAARNPVINAATLLGTSDIVDCVGFQYSYDQIPTSEALAAMLEKSPITHAAQIKAPVLLMLGGKDRRVSPHQGLELYKALKSRASPVRLLWFAEDGHSLSRVDTQANCFLNTVLWLFQHL</sequence>
<dbReference type="GO" id="GO:0008242">
    <property type="term" value="F:omega peptidase activity"/>
    <property type="evidence" value="ECO:0007669"/>
    <property type="project" value="UniProtKB-EC"/>
</dbReference>
<evidence type="ECO:0000256" key="5">
    <source>
        <dbReference type="ARBA" id="ARBA00012917"/>
    </source>
</evidence>
<name>A0A665TPC8_ECHNA</name>
<dbReference type="SUPFAM" id="SSF82171">
    <property type="entry name" value="DPP6 N-terminal domain-like"/>
    <property type="match status" value="1"/>
</dbReference>
<dbReference type="GO" id="GO:0004252">
    <property type="term" value="F:serine-type endopeptidase activity"/>
    <property type="evidence" value="ECO:0007669"/>
    <property type="project" value="TreeGrafter"/>
</dbReference>
<organism evidence="10 11">
    <name type="scientific">Echeneis naucrates</name>
    <name type="common">Live sharksucker</name>
    <dbReference type="NCBI Taxonomy" id="173247"/>
    <lineage>
        <taxon>Eukaryota</taxon>
        <taxon>Metazoa</taxon>
        <taxon>Chordata</taxon>
        <taxon>Craniata</taxon>
        <taxon>Vertebrata</taxon>
        <taxon>Euteleostomi</taxon>
        <taxon>Actinopterygii</taxon>
        <taxon>Neopterygii</taxon>
        <taxon>Teleostei</taxon>
        <taxon>Neoteleostei</taxon>
        <taxon>Acanthomorphata</taxon>
        <taxon>Carangaria</taxon>
        <taxon>Carangiformes</taxon>
        <taxon>Echeneidae</taxon>
        <taxon>Echeneis</taxon>
    </lineage>
</organism>
<evidence type="ECO:0000313" key="10">
    <source>
        <dbReference type="Ensembl" id="ENSENLP00000004841.1"/>
    </source>
</evidence>
<feature type="domain" description="Peptidase S9 prolyl oligopeptidase catalytic" evidence="8">
    <location>
        <begin position="383"/>
        <end position="586"/>
    </location>
</feature>
<dbReference type="PANTHER" id="PTHR42776">
    <property type="entry name" value="SERINE PEPTIDASE S9 FAMILY MEMBER"/>
    <property type="match status" value="1"/>
</dbReference>
<proteinExistence type="inferred from homology"/>
<keyword evidence="7" id="KW-0378">Hydrolase</keyword>
<comment type="catalytic activity">
    <reaction evidence="1">
        <text>Cleavage of an N-acetyl or N-formyl amino acid from the N-terminus of a polypeptide.</text>
        <dbReference type="EC" id="3.4.19.1"/>
    </reaction>
</comment>
<keyword evidence="11" id="KW-1185">Reference proteome</keyword>
<evidence type="ECO:0000259" key="8">
    <source>
        <dbReference type="Pfam" id="PF00326"/>
    </source>
</evidence>
<accession>A0A665TPC8</accession>
<keyword evidence="6" id="KW-0963">Cytoplasm</keyword>
<dbReference type="Ensembl" id="ENSENLT00000005099.1">
    <property type="protein sequence ID" value="ENSENLP00000004841.1"/>
    <property type="gene ID" value="ENSENLG00000002151.1"/>
</dbReference>
<dbReference type="Pfam" id="PF19283">
    <property type="entry name" value="APEH_N"/>
    <property type="match status" value="1"/>
</dbReference>
<feature type="domain" description="Acylamino-acid-releasing enzyme N-terminal" evidence="9">
    <location>
        <begin position="54"/>
        <end position="331"/>
    </location>
</feature>
<evidence type="ECO:0000256" key="3">
    <source>
        <dbReference type="ARBA" id="ARBA00010040"/>
    </source>
</evidence>
<dbReference type="InterPro" id="IPR029058">
    <property type="entry name" value="AB_hydrolase_fold"/>
</dbReference>
<reference evidence="10" key="3">
    <citation type="submission" date="2025-09" db="UniProtKB">
        <authorList>
            <consortium name="Ensembl"/>
        </authorList>
    </citation>
    <scope>IDENTIFICATION</scope>
</reference>
<evidence type="ECO:0000256" key="7">
    <source>
        <dbReference type="ARBA" id="ARBA00022801"/>
    </source>
</evidence>
<dbReference type="Gene3D" id="3.40.50.1820">
    <property type="entry name" value="alpha/beta hydrolase"/>
    <property type="match status" value="1"/>
</dbReference>
<evidence type="ECO:0000256" key="2">
    <source>
        <dbReference type="ARBA" id="ARBA00004496"/>
    </source>
</evidence>
<reference evidence="10" key="2">
    <citation type="submission" date="2025-08" db="UniProtKB">
        <authorList>
            <consortium name="Ensembl"/>
        </authorList>
    </citation>
    <scope>IDENTIFICATION</scope>
</reference>
<evidence type="ECO:0000256" key="6">
    <source>
        <dbReference type="ARBA" id="ARBA00022490"/>
    </source>
</evidence>
<dbReference type="AlphaFoldDB" id="A0A665TPC8"/>
<dbReference type="EC" id="3.4.19.1" evidence="5"/>
<evidence type="ECO:0000256" key="1">
    <source>
        <dbReference type="ARBA" id="ARBA00000721"/>
    </source>
</evidence>
<comment type="subcellular location">
    <subcellularLocation>
        <location evidence="2">Cytoplasm</location>
    </subcellularLocation>
</comment>
<dbReference type="FunFam" id="3.40.50.1820:FF:000043">
    <property type="entry name" value="acylamino-acid-releasing enzyme"/>
    <property type="match status" value="1"/>
</dbReference>
<dbReference type="PANTHER" id="PTHR42776:SF1">
    <property type="entry name" value="ACYLAMINO-ACID-RELEASING ENZYME"/>
    <property type="match status" value="1"/>
</dbReference>
<dbReference type="Pfam" id="PF00326">
    <property type="entry name" value="Peptidase_S9"/>
    <property type="match status" value="1"/>
</dbReference>
<dbReference type="InterPro" id="IPR045550">
    <property type="entry name" value="AARE_N"/>
</dbReference>
<dbReference type="Proteomes" id="UP000472264">
    <property type="component" value="Chromosome 7"/>
</dbReference>
<dbReference type="SUPFAM" id="SSF53474">
    <property type="entry name" value="alpha/beta-Hydrolases"/>
    <property type="match status" value="1"/>
</dbReference>
<evidence type="ECO:0000256" key="4">
    <source>
        <dbReference type="ARBA" id="ARBA00011881"/>
    </source>
</evidence>
<reference evidence="10" key="1">
    <citation type="submission" date="2021-04" db="EMBL/GenBank/DDBJ databases">
        <authorList>
            <consortium name="Wellcome Sanger Institute Data Sharing"/>
        </authorList>
    </citation>
    <scope>NUCLEOTIDE SEQUENCE [LARGE SCALE GENOMIC DNA]</scope>
</reference>